<keyword evidence="3" id="KW-0285">Flavoprotein</keyword>
<evidence type="ECO:0000313" key="8">
    <source>
        <dbReference type="EMBL" id="MBB4764979.1"/>
    </source>
</evidence>
<keyword evidence="9" id="KW-1185">Reference proteome</keyword>
<dbReference type="InterPro" id="IPR046373">
    <property type="entry name" value="Acyl-CoA_Oxase/DH_mid-dom_sf"/>
</dbReference>
<evidence type="ECO:0000256" key="1">
    <source>
        <dbReference type="ARBA" id="ARBA00001974"/>
    </source>
</evidence>
<dbReference type="InterPro" id="IPR009100">
    <property type="entry name" value="AcylCoA_DH/oxidase_NM_dom_sf"/>
</dbReference>
<dbReference type="InterPro" id="IPR013786">
    <property type="entry name" value="AcylCoA_DH/ox_N"/>
</dbReference>
<dbReference type="InterPro" id="IPR037069">
    <property type="entry name" value="AcylCoA_DH/ox_N_sf"/>
</dbReference>
<dbReference type="SUPFAM" id="SSF47203">
    <property type="entry name" value="Acyl-CoA dehydrogenase C-terminal domain-like"/>
    <property type="match status" value="1"/>
</dbReference>
<dbReference type="PANTHER" id="PTHR43884:SF20">
    <property type="entry name" value="ACYL-COA DEHYDROGENASE FADE28"/>
    <property type="match status" value="1"/>
</dbReference>
<comment type="caution">
    <text evidence="8">The sequence shown here is derived from an EMBL/GenBank/DDBJ whole genome shotgun (WGS) entry which is preliminary data.</text>
</comment>
<evidence type="ECO:0000256" key="3">
    <source>
        <dbReference type="ARBA" id="ARBA00022630"/>
    </source>
</evidence>
<dbReference type="EMBL" id="JACHNH010000001">
    <property type="protein sequence ID" value="MBB4764979.1"/>
    <property type="molecule type" value="Genomic_DNA"/>
</dbReference>
<feature type="domain" description="Acyl-CoA dehydrogenase/oxidase C-terminal" evidence="6">
    <location>
        <begin position="211"/>
        <end position="356"/>
    </location>
</feature>
<dbReference type="GO" id="GO:0050660">
    <property type="term" value="F:flavin adenine dinucleotide binding"/>
    <property type="evidence" value="ECO:0007669"/>
    <property type="project" value="InterPro"/>
</dbReference>
<proteinExistence type="inferred from homology"/>
<dbReference type="InterPro" id="IPR009075">
    <property type="entry name" value="AcylCo_DH/oxidase_C"/>
</dbReference>
<feature type="domain" description="Acyl-CoA dehydrogenase/oxidase N-terminal" evidence="7">
    <location>
        <begin position="12"/>
        <end position="95"/>
    </location>
</feature>
<evidence type="ECO:0000259" key="6">
    <source>
        <dbReference type="Pfam" id="PF00441"/>
    </source>
</evidence>
<dbReference type="InterPro" id="IPR036250">
    <property type="entry name" value="AcylCo_DH-like_C"/>
</dbReference>
<keyword evidence="5" id="KW-0560">Oxidoreductase</keyword>
<accession>A0A7W7I226</accession>
<protein>
    <submittedName>
        <fullName evidence="8">Alkylation response protein AidB-like acyl-CoA dehydrogenase</fullName>
    </submittedName>
</protein>
<dbReference type="RefSeq" id="WP_239087429.1">
    <property type="nucleotide sequence ID" value="NZ_BOMK01000025.1"/>
</dbReference>
<evidence type="ECO:0000259" key="7">
    <source>
        <dbReference type="Pfam" id="PF02771"/>
    </source>
</evidence>
<dbReference type="Proteomes" id="UP000578112">
    <property type="component" value="Unassembled WGS sequence"/>
</dbReference>
<dbReference type="SUPFAM" id="SSF56645">
    <property type="entry name" value="Acyl-CoA dehydrogenase NM domain-like"/>
    <property type="match status" value="1"/>
</dbReference>
<dbReference type="Gene3D" id="1.20.140.10">
    <property type="entry name" value="Butyryl-CoA Dehydrogenase, subunit A, domain 3"/>
    <property type="match status" value="1"/>
</dbReference>
<reference evidence="8 9" key="1">
    <citation type="submission" date="2020-08" db="EMBL/GenBank/DDBJ databases">
        <title>Sequencing the genomes of 1000 actinobacteria strains.</title>
        <authorList>
            <person name="Klenk H.-P."/>
        </authorList>
    </citation>
    <scope>NUCLEOTIDE SEQUENCE [LARGE SCALE GENOMIC DNA]</scope>
    <source>
        <strain evidence="8 9">DSM 43149</strain>
    </source>
</reference>
<dbReference type="Pfam" id="PF00441">
    <property type="entry name" value="Acyl-CoA_dh_1"/>
    <property type="match status" value="1"/>
</dbReference>
<evidence type="ECO:0000256" key="4">
    <source>
        <dbReference type="ARBA" id="ARBA00022827"/>
    </source>
</evidence>
<keyword evidence="4" id="KW-0274">FAD</keyword>
<dbReference type="GO" id="GO:0003995">
    <property type="term" value="F:acyl-CoA dehydrogenase activity"/>
    <property type="evidence" value="ECO:0007669"/>
    <property type="project" value="TreeGrafter"/>
</dbReference>
<name>A0A7W7I226_9ACTN</name>
<sequence length="384" mass="39196">MSDPDLLYSDVEDDLRASVRDLLADRCEPAAVIAMYDGDRSLVDGLWKALAAEMGLAGLLVPEERGGVGASAREAAVVLEELGRAVAPVPFLTSAVIASAVLLDAEGDLLAALASGERTAALAVPLSTAPDDAIPAARADAGGRLTGAFTSVAGALEADVLLVPAANGESVGVYAVPASAASIRPVVSLDMTRQLADVTVDGAAGELVVADGERAVRRALQAGAALLASEQVGVARWCLDTTVAYLNERRQFGRVVGGFQALKHRLADLYTGVESANAAARYAAVTLATGDPDASIATAVAQAFCGDLAVTAAEEAVQLHGGIGMTWEHPAHLYLKRAKADQLALGTPGVHRARLANLIDISAPRMTAEPAGVATAVDDSHLTG</sequence>
<evidence type="ECO:0000256" key="2">
    <source>
        <dbReference type="ARBA" id="ARBA00009347"/>
    </source>
</evidence>
<comment type="cofactor">
    <cofactor evidence="1">
        <name>FAD</name>
        <dbReference type="ChEBI" id="CHEBI:57692"/>
    </cofactor>
</comment>
<comment type="similarity">
    <text evidence="2">Belongs to the acyl-CoA dehydrogenase family.</text>
</comment>
<dbReference type="Gene3D" id="2.40.110.10">
    <property type="entry name" value="Butyryl-CoA Dehydrogenase, subunit A, domain 2"/>
    <property type="match status" value="1"/>
</dbReference>
<gene>
    <name evidence="8" type="ORF">BJ971_005535</name>
</gene>
<evidence type="ECO:0000313" key="9">
    <source>
        <dbReference type="Proteomes" id="UP000578112"/>
    </source>
</evidence>
<evidence type="ECO:0000256" key="5">
    <source>
        <dbReference type="ARBA" id="ARBA00023002"/>
    </source>
</evidence>
<dbReference type="AlphaFoldDB" id="A0A7W7I226"/>
<dbReference type="PANTHER" id="PTHR43884">
    <property type="entry name" value="ACYL-COA DEHYDROGENASE"/>
    <property type="match status" value="1"/>
</dbReference>
<organism evidence="8 9">
    <name type="scientific">Actinoplanes digitatis</name>
    <dbReference type="NCBI Taxonomy" id="1868"/>
    <lineage>
        <taxon>Bacteria</taxon>
        <taxon>Bacillati</taxon>
        <taxon>Actinomycetota</taxon>
        <taxon>Actinomycetes</taxon>
        <taxon>Micromonosporales</taxon>
        <taxon>Micromonosporaceae</taxon>
        <taxon>Actinoplanes</taxon>
    </lineage>
</organism>
<dbReference type="Pfam" id="PF02771">
    <property type="entry name" value="Acyl-CoA_dh_N"/>
    <property type="match status" value="1"/>
</dbReference>
<dbReference type="Gene3D" id="1.10.540.10">
    <property type="entry name" value="Acyl-CoA dehydrogenase/oxidase, N-terminal domain"/>
    <property type="match status" value="1"/>
</dbReference>